<dbReference type="Pfam" id="PF00497">
    <property type="entry name" value="SBP_bac_3"/>
    <property type="match status" value="1"/>
</dbReference>
<dbReference type="PANTHER" id="PTHR35936:SF35">
    <property type="entry name" value="L-CYSTINE-BINDING PROTEIN TCYJ"/>
    <property type="match status" value="1"/>
</dbReference>
<dbReference type="InterPro" id="IPR001638">
    <property type="entry name" value="Solute-binding_3/MltF_N"/>
</dbReference>
<dbReference type="InterPro" id="IPR018313">
    <property type="entry name" value="SBP_3_CS"/>
</dbReference>
<evidence type="ECO:0000256" key="3">
    <source>
        <dbReference type="ARBA" id="ARBA00022729"/>
    </source>
</evidence>
<evidence type="ECO:0000259" key="5">
    <source>
        <dbReference type="SMART" id="SM00062"/>
    </source>
</evidence>
<sequence length="271" mass="29384">MKYKSLRGRAGLIAAAVVFILSGCQSGGSIQGQEGVDLLSQIQQRGVLRIGTEGTYSPNSYHDESGELVGFDVEVARGVAEQLGVKAEFVEAEWDSLFASMDAGRIDTVINEVEYSEERAEKYDFSDPYTYVHGALLVAADHPEIAGFDDLKGRRSAQNMTSSWGRMAESYGAEVVSVDTLTQCVELLTSGRADATLNAETAFYDYLKQHPEAPVTIVAMTDSTTSSLIPVKKNNPELVEAINNALQAMRDSGELARLSEKYFGSDITNAD</sequence>
<evidence type="ECO:0000256" key="1">
    <source>
        <dbReference type="ARBA" id="ARBA00004196"/>
    </source>
</evidence>
<comment type="subcellular location">
    <subcellularLocation>
        <location evidence="1">Cell envelope</location>
    </subcellularLocation>
</comment>
<dbReference type="Proteomes" id="UP000284178">
    <property type="component" value="Unassembled WGS sequence"/>
</dbReference>
<name>A0A412FZ44_9FIRM</name>
<proteinExistence type="inferred from homology"/>
<dbReference type="PROSITE" id="PS51257">
    <property type="entry name" value="PROKAR_LIPOPROTEIN"/>
    <property type="match status" value="1"/>
</dbReference>
<evidence type="ECO:0000256" key="2">
    <source>
        <dbReference type="ARBA" id="ARBA00010333"/>
    </source>
</evidence>
<dbReference type="SUPFAM" id="SSF53850">
    <property type="entry name" value="Periplasmic binding protein-like II"/>
    <property type="match status" value="1"/>
</dbReference>
<dbReference type="GO" id="GO:0030313">
    <property type="term" value="C:cell envelope"/>
    <property type="evidence" value="ECO:0007669"/>
    <property type="project" value="UniProtKB-SubCell"/>
</dbReference>
<dbReference type="GeneID" id="83015848"/>
<dbReference type="RefSeq" id="WP_117895205.1">
    <property type="nucleotide sequence ID" value="NZ_CABJCV010000012.1"/>
</dbReference>
<feature type="domain" description="Solute-binding protein family 3/N-terminal" evidence="5">
    <location>
        <begin position="47"/>
        <end position="266"/>
    </location>
</feature>
<keyword evidence="7" id="KW-1185">Reference proteome</keyword>
<organism evidence="6 7">
    <name type="scientific">Holdemania filiformis</name>
    <dbReference type="NCBI Taxonomy" id="61171"/>
    <lineage>
        <taxon>Bacteria</taxon>
        <taxon>Bacillati</taxon>
        <taxon>Bacillota</taxon>
        <taxon>Erysipelotrichia</taxon>
        <taxon>Erysipelotrichales</taxon>
        <taxon>Erysipelotrichaceae</taxon>
        <taxon>Holdemania</taxon>
    </lineage>
</organism>
<dbReference type="AlphaFoldDB" id="A0A412FZ44"/>
<accession>A0A412FZ44</accession>
<protein>
    <submittedName>
        <fullName evidence="6">Amino acid ABC transporter substrate-binding protein</fullName>
    </submittedName>
</protein>
<keyword evidence="3" id="KW-0732">Signal</keyword>
<evidence type="ECO:0000313" key="7">
    <source>
        <dbReference type="Proteomes" id="UP000284178"/>
    </source>
</evidence>
<dbReference type="CDD" id="cd13711">
    <property type="entry name" value="PBP2_Ngo0372_TcyA"/>
    <property type="match status" value="1"/>
</dbReference>
<comment type="caution">
    <text evidence="6">The sequence shown here is derived from an EMBL/GenBank/DDBJ whole genome shotgun (WGS) entry which is preliminary data.</text>
</comment>
<gene>
    <name evidence="6" type="ORF">DWY25_10610</name>
</gene>
<dbReference type="PROSITE" id="PS01039">
    <property type="entry name" value="SBP_BACTERIAL_3"/>
    <property type="match status" value="1"/>
</dbReference>
<evidence type="ECO:0000313" key="6">
    <source>
        <dbReference type="EMBL" id="RGR73444.1"/>
    </source>
</evidence>
<dbReference type="SMART" id="SM00062">
    <property type="entry name" value="PBPb"/>
    <property type="match status" value="1"/>
</dbReference>
<comment type="similarity">
    <text evidence="2 4">Belongs to the bacterial solute-binding protein 3 family.</text>
</comment>
<dbReference type="EMBL" id="QRUP01000012">
    <property type="protein sequence ID" value="RGR73444.1"/>
    <property type="molecule type" value="Genomic_DNA"/>
</dbReference>
<evidence type="ECO:0000256" key="4">
    <source>
        <dbReference type="RuleBase" id="RU003744"/>
    </source>
</evidence>
<dbReference type="PANTHER" id="PTHR35936">
    <property type="entry name" value="MEMBRANE-BOUND LYTIC MUREIN TRANSGLYCOSYLASE F"/>
    <property type="match status" value="1"/>
</dbReference>
<dbReference type="Gene3D" id="3.40.190.10">
    <property type="entry name" value="Periplasmic binding protein-like II"/>
    <property type="match status" value="2"/>
</dbReference>
<reference evidence="6 7" key="1">
    <citation type="submission" date="2018-08" db="EMBL/GenBank/DDBJ databases">
        <title>A genome reference for cultivated species of the human gut microbiota.</title>
        <authorList>
            <person name="Zou Y."/>
            <person name="Xue W."/>
            <person name="Luo G."/>
        </authorList>
    </citation>
    <scope>NUCLEOTIDE SEQUENCE [LARGE SCALE GENOMIC DNA]</scope>
    <source>
        <strain evidence="6 7">AF24-29</strain>
    </source>
</reference>